<accession>A0A074Z696</accession>
<gene>
    <name evidence="1" type="ORF">T265_12165</name>
</gene>
<dbReference type="KEGG" id="ovi:T265_12165"/>
<dbReference type="RefSeq" id="XP_009177488.1">
    <property type="nucleotide sequence ID" value="XM_009179224.1"/>
</dbReference>
<sequence>MNASNHQQCLLLSHYCGHAQSTVLSVTHDLFSHLLITSACPIECPNSSRQSKALHGSGCPEICVNLGGQSTNQEHNGFRHVMT</sequence>
<dbReference type="EMBL" id="KL598081">
    <property type="protein sequence ID" value="KER18765.1"/>
    <property type="molecule type" value="Genomic_DNA"/>
</dbReference>
<name>A0A074Z696_OPIVI</name>
<keyword evidence="2" id="KW-1185">Reference proteome</keyword>
<organism evidence="1 2">
    <name type="scientific">Opisthorchis viverrini</name>
    <name type="common">Southeast Asian liver fluke</name>
    <dbReference type="NCBI Taxonomy" id="6198"/>
    <lineage>
        <taxon>Eukaryota</taxon>
        <taxon>Metazoa</taxon>
        <taxon>Spiralia</taxon>
        <taxon>Lophotrochozoa</taxon>
        <taxon>Platyhelminthes</taxon>
        <taxon>Trematoda</taxon>
        <taxon>Digenea</taxon>
        <taxon>Opisthorchiida</taxon>
        <taxon>Opisthorchiata</taxon>
        <taxon>Opisthorchiidae</taxon>
        <taxon>Opisthorchis</taxon>
    </lineage>
</organism>
<reference evidence="1 2" key="1">
    <citation type="submission" date="2013-11" db="EMBL/GenBank/DDBJ databases">
        <title>Opisthorchis viverrini - life in the bile duct.</title>
        <authorList>
            <person name="Young N.D."/>
            <person name="Nagarajan N."/>
            <person name="Lin S.J."/>
            <person name="Korhonen P.K."/>
            <person name="Jex A.R."/>
            <person name="Hall R.S."/>
            <person name="Safavi-Hemami H."/>
            <person name="Kaewkong W."/>
            <person name="Bertrand D."/>
            <person name="Gao S."/>
            <person name="Seet Q."/>
            <person name="Wongkham S."/>
            <person name="Teh B.T."/>
            <person name="Wongkham C."/>
            <person name="Intapan P.M."/>
            <person name="Maleewong W."/>
            <person name="Yang X."/>
            <person name="Hu M."/>
            <person name="Wang Z."/>
            <person name="Hofmann A."/>
            <person name="Sternberg P.W."/>
            <person name="Tan P."/>
            <person name="Wang J."/>
            <person name="Gasser R.B."/>
        </authorList>
    </citation>
    <scope>NUCLEOTIDE SEQUENCE [LARGE SCALE GENOMIC DNA]</scope>
</reference>
<evidence type="ECO:0000313" key="1">
    <source>
        <dbReference type="EMBL" id="KER18765.1"/>
    </source>
</evidence>
<dbReference type="Proteomes" id="UP000054324">
    <property type="component" value="Unassembled WGS sequence"/>
</dbReference>
<protein>
    <submittedName>
        <fullName evidence="1">Uncharacterized protein</fullName>
    </submittedName>
</protein>
<dbReference type="AlphaFoldDB" id="A0A074Z696"/>
<dbReference type="CTD" id="20326333"/>
<evidence type="ECO:0000313" key="2">
    <source>
        <dbReference type="Proteomes" id="UP000054324"/>
    </source>
</evidence>
<proteinExistence type="predicted"/>
<dbReference type="GeneID" id="20326333"/>